<dbReference type="InterPro" id="IPR007263">
    <property type="entry name" value="DCC1-like"/>
</dbReference>
<dbReference type="PANTHER" id="PTHR33639">
    <property type="entry name" value="THIOL-DISULFIDE OXIDOREDUCTASE DCC"/>
    <property type="match status" value="1"/>
</dbReference>
<name>A0A521ER01_9SPHI</name>
<evidence type="ECO:0000313" key="2">
    <source>
        <dbReference type="EMBL" id="SMO86359.1"/>
    </source>
</evidence>
<protein>
    <submittedName>
        <fullName evidence="2">Predicted thiol-disulfide oxidoreductase YuxK, DCC family</fullName>
    </submittedName>
</protein>
<feature type="transmembrane region" description="Helical" evidence="1">
    <location>
        <begin position="83"/>
        <end position="102"/>
    </location>
</feature>
<dbReference type="AlphaFoldDB" id="A0A521ER01"/>
<dbReference type="InterPro" id="IPR052927">
    <property type="entry name" value="DCC_oxidoreductase"/>
</dbReference>
<keyword evidence="1" id="KW-0472">Membrane</keyword>
<evidence type="ECO:0000256" key="1">
    <source>
        <dbReference type="SAM" id="Phobius"/>
    </source>
</evidence>
<accession>A0A521ER01</accession>
<proteinExistence type="predicted"/>
<organism evidence="2 3">
    <name type="scientific">Pedobacter westerhofensis</name>
    <dbReference type="NCBI Taxonomy" id="425512"/>
    <lineage>
        <taxon>Bacteria</taxon>
        <taxon>Pseudomonadati</taxon>
        <taxon>Bacteroidota</taxon>
        <taxon>Sphingobacteriia</taxon>
        <taxon>Sphingobacteriales</taxon>
        <taxon>Sphingobacteriaceae</taxon>
        <taxon>Pedobacter</taxon>
    </lineage>
</organism>
<dbReference type="OrthoDB" id="9785438at2"/>
<dbReference type="Pfam" id="PF04134">
    <property type="entry name" value="DCC1-like"/>
    <property type="match status" value="1"/>
</dbReference>
<dbReference type="RefSeq" id="WP_142529449.1">
    <property type="nucleotide sequence ID" value="NZ_CBCSJO010000009.1"/>
</dbReference>
<dbReference type="EMBL" id="FXTN01000009">
    <property type="protein sequence ID" value="SMO86359.1"/>
    <property type="molecule type" value="Genomic_DNA"/>
</dbReference>
<dbReference type="GO" id="GO:0015035">
    <property type="term" value="F:protein-disulfide reductase activity"/>
    <property type="evidence" value="ECO:0007669"/>
    <property type="project" value="InterPro"/>
</dbReference>
<gene>
    <name evidence="2" type="ORF">SAMN06265348_10914</name>
</gene>
<reference evidence="2 3" key="1">
    <citation type="submission" date="2017-05" db="EMBL/GenBank/DDBJ databases">
        <authorList>
            <person name="Varghese N."/>
            <person name="Submissions S."/>
        </authorList>
    </citation>
    <scope>NUCLEOTIDE SEQUENCE [LARGE SCALE GENOMIC DNA]</scope>
    <source>
        <strain evidence="2 3">DSM 19036</strain>
    </source>
</reference>
<keyword evidence="1" id="KW-0812">Transmembrane</keyword>
<keyword evidence="1" id="KW-1133">Transmembrane helix</keyword>
<dbReference type="Proteomes" id="UP000320300">
    <property type="component" value="Unassembled WGS sequence"/>
</dbReference>
<dbReference type="PANTHER" id="PTHR33639:SF2">
    <property type="entry name" value="DUF393 DOMAIN-CONTAINING PROTEIN"/>
    <property type="match status" value="1"/>
</dbReference>
<evidence type="ECO:0000313" key="3">
    <source>
        <dbReference type="Proteomes" id="UP000320300"/>
    </source>
</evidence>
<keyword evidence="3" id="KW-1185">Reference proteome</keyword>
<sequence length="132" mass="14991">MEHSIIFFDGVCNLCTSSVKFVIKRDRRDFFRFATLQGDIAAQYLDGPDATEDSPPGSVILLQGGKVYKRSAAALRIARHLGFGWNLLYGFMIVPAFIRDFVYDQIAKRRYSIWGKEESCMVPTAELKAKFL</sequence>